<evidence type="ECO:0000256" key="5">
    <source>
        <dbReference type="RuleBase" id="RU004379"/>
    </source>
</evidence>
<name>A0A1R1PMP3_ZANCU</name>
<proteinExistence type="inferred from homology"/>
<dbReference type="AlphaFoldDB" id="A0A1R1PMP3"/>
<reference evidence="7" key="1">
    <citation type="submission" date="2017-01" db="EMBL/GenBank/DDBJ databases">
        <authorList>
            <person name="Wang Y."/>
            <person name="White M."/>
            <person name="Kvist S."/>
            <person name="Moncalvo J.-M."/>
        </authorList>
    </citation>
    <scope>NUCLEOTIDE SEQUENCE [LARGE SCALE GENOMIC DNA]</scope>
    <source>
        <strain evidence="7">COL-18-3</strain>
    </source>
</reference>
<keyword evidence="2 5" id="KW-0812">Transmembrane</keyword>
<feature type="transmembrane region" description="Helical" evidence="5">
    <location>
        <begin position="46"/>
        <end position="65"/>
    </location>
</feature>
<evidence type="ECO:0000313" key="6">
    <source>
        <dbReference type="EMBL" id="OMH82241.1"/>
    </source>
</evidence>
<dbReference type="PANTHER" id="PTHR23291">
    <property type="entry name" value="BAX INHIBITOR-RELATED"/>
    <property type="match status" value="1"/>
</dbReference>
<evidence type="ECO:0000256" key="1">
    <source>
        <dbReference type="ARBA" id="ARBA00004141"/>
    </source>
</evidence>
<dbReference type="OrthoDB" id="7933078at2759"/>
<keyword evidence="3 5" id="KW-1133">Transmembrane helix</keyword>
<feature type="transmembrane region" description="Helical" evidence="5">
    <location>
        <begin position="13"/>
        <end position="34"/>
    </location>
</feature>
<comment type="caution">
    <text evidence="6">The sequence shown here is derived from an EMBL/GenBank/DDBJ whole genome shotgun (WGS) entry which is preliminary data.</text>
</comment>
<comment type="caution">
    <text evidence="5">Lacks conserved residue(s) required for the propagation of feature annotation.</text>
</comment>
<organism evidence="6 7">
    <name type="scientific">Zancudomyces culisetae</name>
    <name type="common">Gut fungus</name>
    <name type="synonym">Smittium culisetae</name>
    <dbReference type="NCBI Taxonomy" id="1213189"/>
    <lineage>
        <taxon>Eukaryota</taxon>
        <taxon>Fungi</taxon>
        <taxon>Fungi incertae sedis</taxon>
        <taxon>Zoopagomycota</taxon>
        <taxon>Kickxellomycotina</taxon>
        <taxon>Harpellomycetes</taxon>
        <taxon>Harpellales</taxon>
        <taxon>Legeriomycetaceae</taxon>
        <taxon>Zancudomyces</taxon>
    </lineage>
</organism>
<accession>A0A1R1PMP3</accession>
<evidence type="ECO:0000256" key="3">
    <source>
        <dbReference type="ARBA" id="ARBA00022989"/>
    </source>
</evidence>
<keyword evidence="7" id="KW-1185">Reference proteome</keyword>
<evidence type="ECO:0000313" key="7">
    <source>
        <dbReference type="Proteomes" id="UP000188320"/>
    </source>
</evidence>
<sequence>MYTFQSRRDFSELGSILSLGLYGLVFFGAVQMFLPFSDSLEFIKSFAALLIFSGYIVYDTSNILYRYRPDQYVIASMSLYLDVLNLFMQILKVLSKNEEERNRKKSRKDRE</sequence>
<dbReference type="Pfam" id="PF01027">
    <property type="entry name" value="Bax1-I"/>
    <property type="match status" value="1"/>
</dbReference>
<dbReference type="EMBL" id="LSSK01000710">
    <property type="protein sequence ID" value="OMH82241.1"/>
    <property type="molecule type" value="Genomic_DNA"/>
</dbReference>
<dbReference type="PANTHER" id="PTHR23291:SF50">
    <property type="entry name" value="PROTEIN LIFEGUARD 4"/>
    <property type="match status" value="1"/>
</dbReference>
<dbReference type="Proteomes" id="UP000188320">
    <property type="component" value="Unassembled WGS sequence"/>
</dbReference>
<comment type="subcellular location">
    <subcellularLocation>
        <location evidence="1">Membrane</location>
        <topology evidence="1">Multi-pass membrane protein</topology>
    </subcellularLocation>
</comment>
<keyword evidence="4 5" id="KW-0472">Membrane</keyword>
<gene>
    <name evidence="6" type="ORF">AX774_g4282</name>
</gene>
<dbReference type="InterPro" id="IPR006214">
    <property type="entry name" value="Bax_inhibitor_1-related"/>
</dbReference>
<protein>
    <submittedName>
        <fullName evidence="6">Protein lifeguard 4</fullName>
    </submittedName>
</protein>
<evidence type="ECO:0000256" key="4">
    <source>
        <dbReference type="ARBA" id="ARBA00023136"/>
    </source>
</evidence>
<dbReference type="GO" id="GO:0016020">
    <property type="term" value="C:membrane"/>
    <property type="evidence" value="ECO:0007669"/>
    <property type="project" value="UniProtKB-SubCell"/>
</dbReference>
<evidence type="ECO:0000256" key="2">
    <source>
        <dbReference type="ARBA" id="ARBA00022692"/>
    </source>
</evidence>
<comment type="similarity">
    <text evidence="5">Belongs to the BI1 family.</text>
</comment>